<proteinExistence type="predicted"/>
<evidence type="ECO:0000256" key="1">
    <source>
        <dbReference type="SAM" id="MobiDB-lite"/>
    </source>
</evidence>
<dbReference type="Proteomes" id="UP000230971">
    <property type="component" value="Unassembled WGS sequence"/>
</dbReference>
<evidence type="ECO:0000313" key="3">
    <source>
        <dbReference type="Proteomes" id="UP000230971"/>
    </source>
</evidence>
<comment type="caution">
    <text evidence="2">The sequence shown here is derived from an EMBL/GenBank/DDBJ whole genome shotgun (WGS) entry which is preliminary data.</text>
</comment>
<accession>A0A2G5PQN9</accession>
<feature type="region of interest" description="Disordered" evidence="1">
    <location>
        <begin position="251"/>
        <end position="277"/>
    </location>
</feature>
<dbReference type="RefSeq" id="WP_099539509.1">
    <property type="nucleotide sequence ID" value="NZ_PDKV01000002.1"/>
</dbReference>
<dbReference type="OrthoDB" id="4547474at2"/>
<organism evidence="2 3">
    <name type="scientific">Mycobacterium celatum</name>
    <dbReference type="NCBI Taxonomy" id="28045"/>
    <lineage>
        <taxon>Bacteria</taxon>
        <taxon>Bacillati</taxon>
        <taxon>Actinomycetota</taxon>
        <taxon>Actinomycetes</taxon>
        <taxon>Mycobacteriales</taxon>
        <taxon>Mycobacteriaceae</taxon>
        <taxon>Mycobacterium</taxon>
    </lineage>
</organism>
<gene>
    <name evidence="2" type="ORF">CQY23_03290</name>
</gene>
<protein>
    <submittedName>
        <fullName evidence="2">Uncharacterized protein</fullName>
    </submittedName>
</protein>
<dbReference type="AlphaFoldDB" id="A0A2G5PQN9"/>
<reference evidence="2 3" key="1">
    <citation type="journal article" date="2017" name="Infect. Genet. Evol.">
        <title>The new phylogeny of the genus Mycobacterium: The old and the news.</title>
        <authorList>
            <person name="Tortoli E."/>
            <person name="Fedrizzi T."/>
            <person name="Meehan C.J."/>
            <person name="Trovato A."/>
            <person name="Grottola A."/>
            <person name="Giacobazzi E."/>
            <person name="Serpini G.F."/>
            <person name="Tagliazucchi S."/>
            <person name="Fabio A."/>
            <person name="Bettua C."/>
            <person name="Bertorelli R."/>
            <person name="Frascaro F."/>
            <person name="De Sanctis V."/>
            <person name="Pecorari M."/>
            <person name="Jousson O."/>
            <person name="Segata N."/>
            <person name="Cirillo D.M."/>
        </authorList>
    </citation>
    <scope>NUCLEOTIDE SEQUENCE [LARGE SCALE GENOMIC DNA]</scope>
    <source>
        <strain evidence="2 3">NCTC 12882</strain>
    </source>
</reference>
<dbReference type="EMBL" id="PDKV01000002">
    <property type="protein sequence ID" value="PIB80579.1"/>
    <property type="molecule type" value="Genomic_DNA"/>
</dbReference>
<name>A0A2G5PQN9_MYCCE</name>
<evidence type="ECO:0000313" key="2">
    <source>
        <dbReference type="EMBL" id="PIB80579.1"/>
    </source>
</evidence>
<sequence>MKYKLGLKPVHTHPRVRLCDYYTSDLPSVDSLKFPLGHAGLIEPHMFMNDQLGDCAIAGSIEEIRLANALRGVTVNFTDDTAVQNYSEITGYSPDDPGSDQGTDVHELYEFRQNTGLVDADGNRHKIVAYAGLTPGDWDEMLIALSLFEMVGIGVQVPDYAEAQFEAGLPWHLIAGRHSIEGGHYIPIWGASDRHTAQLPTWGAEGGITSPFYSTLNTVAVVALTEEMFTGGKSPAGVDFNKLARDLAQLNTGPVLTPAPRRRSRKDADDPAPEPAA</sequence>